<protein>
    <submittedName>
        <fullName evidence="1">Uncharacterized protein</fullName>
    </submittedName>
</protein>
<gene>
    <name evidence="1" type="ORF">SAMN05443287_101215</name>
</gene>
<dbReference type="Proteomes" id="UP000198707">
    <property type="component" value="Unassembled WGS sequence"/>
</dbReference>
<keyword evidence="2" id="KW-1185">Reference proteome</keyword>
<name>A0A1H6RT80_9ACTN</name>
<sequence length="145" mass="15736">MLVSEGRRNPTLPLRSRIMTIVPADRLLADDELAEIEELCVAATPGPWFVRLLDDDHAMSLVAVSVVPGDGRGARWPDFDHREIVAATLVQQPRYVDAGDERWDENAAFIAMARDAVPRLVAEVRRLRAQLAGQDAAGGPAAGTA</sequence>
<dbReference type="STRING" id="1144548.SAMN05443287_101215"/>
<dbReference type="EMBL" id="FNYV01000001">
    <property type="protein sequence ID" value="SEI54392.1"/>
    <property type="molecule type" value="Genomic_DNA"/>
</dbReference>
<organism evidence="1 2">
    <name type="scientific">Micromonospora phaseoli</name>
    <dbReference type="NCBI Taxonomy" id="1144548"/>
    <lineage>
        <taxon>Bacteria</taxon>
        <taxon>Bacillati</taxon>
        <taxon>Actinomycetota</taxon>
        <taxon>Actinomycetes</taxon>
        <taxon>Micromonosporales</taxon>
        <taxon>Micromonosporaceae</taxon>
        <taxon>Micromonospora</taxon>
    </lineage>
</organism>
<reference evidence="2" key="1">
    <citation type="submission" date="2016-10" db="EMBL/GenBank/DDBJ databases">
        <authorList>
            <person name="Varghese N."/>
            <person name="Submissions S."/>
        </authorList>
    </citation>
    <scope>NUCLEOTIDE SEQUENCE [LARGE SCALE GENOMIC DNA]</scope>
    <source>
        <strain evidence="2">CGMCC 4.7038</strain>
    </source>
</reference>
<dbReference type="AlphaFoldDB" id="A0A1H6RT80"/>
<proteinExistence type="predicted"/>
<evidence type="ECO:0000313" key="1">
    <source>
        <dbReference type="EMBL" id="SEI54392.1"/>
    </source>
</evidence>
<accession>A0A1H6RT80</accession>
<evidence type="ECO:0000313" key="2">
    <source>
        <dbReference type="Proteomes" id="UP000198707"/>
    </source>
</evidence>